<dbReference type="EMBL" id="BGZK01000655">
    <property type="protein sequence ID" value="GBP54855.1"/>
    <property type="molecule type" value="Genomic_DNA"/>
</dbReference>
<evidence type="ECO:0000313" key="2">
    <source>
        <dbReference type="Proteomes" id="UP000299102"/>
    </source>
</evidence>
<dbReference type="Proteomes" id="UP000299102">
    <property type="component" value="Unassembled WGS sequence"/>
</dbReference>
<dbReference type="AlphaFoldDB" id="A0A4C1WXV4"/>
<gene>
    <name evidence="1" type="ORF">EVAR_87930_1</name>
</gene>
<name>A0A4C1WXV4_EUMVA</name>
<accession>A0A4C1WXV4</accession>
<sequence length="153" mass="17033">MVIEDFVNNNNMKHCRRPPSGAISRRVGAWINSCYRAFLPARGTDADLRKGNAAGGRRRFVPVIQTQNIVPVMSRGLIVSINESITRQALMSHMTRHLPTRTLLTHCISLDRPERARATQSLTRSPPSATDAYSTVNAPSLRNRLTGTFQHLA</sequence>
<proteinExistence type="predicted"/>
<evidence type="ECO:0000313" key="1">
    <source>
        <dbReference type="EMBL" id="GBP54855.1"/>
    </source>
</evidence>
<keyword evidence="2" id="KW-1185">Reference proteome</keyword>
<reference evidence="1 2" key="1">
    <citation type="journal article" date="2019" name="Commun. Biol.">
        <title>The bagworm genome reveals a unique fibroin gene that provides high tensile strength.</title>
        <authorList>
            <person name="Kono N."/>
            <person name="Nakamura H."/>
            <person name="Ohtoshi R."/>
            <person name="Tomita M."/>
            <person name="Numata K."/>
            <person name="Arakawa K."/>
        </authorList>
    </citation>
    <scope>NUCLEOTIDE SEQUENCE [LARGE SCALE GENOMIC DNA]</scope>
</reference>
<comment type="caution">
    <text evidence="1">The sequence shown here is derived from an EMBL/GenBank/DDBJ whole genome shotgun (WGS) entry which is preliminary data.</text>
</comment>
<organism evidence="1 2">
    <name type="scientific">Eumeta variegata</name>
    <name type="common">Bagworm moth</name>
    <name type="synonym">Eumeta japonica</name>
    <dbReference type="NCBI Taxonomy" id="151549"/>
    <lineage>
        <taxon>Eukaryota</taxon>
        <taxon>Metazoa</taxon>
        <taxon>Ecdysozoa</taxon>
        <taxon>Arthropoda</taxon>
        <taxon>Hexapoda</taxon>
        <taxon>Insecta</taxon>
        <taxon>Pterygota</taxon>
        <taxon>Neoptera</taxon>
        <taxon>Endopterygota</taxon>
        <taxon>Lepidoptera</taxon>
        <taxon>Glossata</taxon>
        <taxon>Ditrysia</taxon>
        <taxon>Tineoidea</taxon>
        <taxon>Psychidae</taxon>
        <taxon>Oiketicinae</taxon>
        <taxon>Eumeta</taxon>
    </lineage>
</organism>
<protein>
    <submittedName>
        <fullName evidence="1">Uncharacterized protein</fullName>
    </submittedName>
</protein>